<comment type="caution">
    <text evidence="5">The sequence shown here is derived from an EMBL/GenBank/DDBJ whole genome shotgun (WGS) entry which is preliminary data.</text>
</comment>
<dbReference type="InterPro" id="IPR029044">
    <property type="entry name" value="Nucleotide-diphossugar_trans"/>
</dbReference>
<evidence type="ECO:0000313" key="5">
    <source>
        <dbReference type="EMBL" id="TYP69132.1"/>
    </source>
</evidence>
<name>A0A5S5BSG7_9BACL</name>
<gene>
    <name evidence="5" type="ORF">BCM02_1168</name>
</gene>
<feature type="domain" description="Glycosyltransferase 2-like" evidence="4">
    <location>
        <begin position="6"/>
        <end position="135"/>
    </location>
</feature>
<dbReference type="InterPro" id="IPR001173">
    <property type="entry name" value="Glyco_trans_2-like"/>
</dbReference>
<evidence type="ECO:0000313" key="6">
    <source>
        <dbReference type="Proteomes" id="UP000323257"/>
    </source>
</evidence>
<accession>A0A5S5BSG7</accession>
<dbReference type="EMBL" id="VNHS01000016">
    <property type="protein sequence ID" value="TYP69132.1"/>
    <property type="molecule type" value="Genomic_DNA"/>
</dbReference>
<evidence type="ECO:0000256" key="1">
    <source>
        <dbReference type="ARBA" id="ARBA00006739"/>
    </source>
</evidence>
<dbReference type="OrthoDB" id="396512at2"/>
<dbReference type="PANTHER" id="PTHR22916">
    <property type="entry name" value="GLYCOSYLTRANSFERASE"/>
    <property type="match status" value="1"/>
</dbReference>
<dbReference type="GO" id="GO:0016757">
    <property type="term" value="F:glycosyltransferase activity"/>
    <property type="evidence" value="ECO:0007669"/>
    <property type="project" value="UniProtKB-KW"/>
</dbReference>
<sequence>MEPVISVIVPTYNAEEFLPRCLDSILAQTFANIEVIVVNDGSKDRSGIIADEYSVRDSRVRVIHKENSGAGKTRNSGLEIARGQYIGFVDADDWIAPEMYEELYQAAVRDQSEVAMADFYRVTDRGQPKPKCTNLKQTLYENKSIIDNILILMFGADSKADDDVAVEMCVWRNIYKRELIERNGIQFYSEREYISEDLVFNIEVLTRATRVSIVNKPLYYYVLNINSLTKKYQRDRFEKDSRLYLYMRERLNEIGMLRDNEERLMRTFIGRARTCIISEARDNKQDNVRMRIKRIRSITNDSMLQEVIRSYPIFNYSLKLQIFTYCMRLRLAEVLFMLAAYHPQR</sequence>
<dbReference type="RefSeq" id="WP_148933145.1">
    <property type="nucleotide sequence ID" value="NZ_VNHS01000016.1"/>
</dbReference>
<keyword evidence="3 5" id="KW-0808">Transferase</keyword>
<reference evidence="5 6" key="1">
    <citation type="submission" date="2019-07" db="EMBL/GenBank/DDBJ databases">
        <title>Genomic Encyclopedia of Type Strains, Phase III (KMG-III): the genomes of soil and plant-associated and newly described type strains.</title>
        <authorList>
            <person name="Whitman W."/>
        </authorList>
    </citation>
    <scope>NUCLEOTIDE SEQUENCE [LARGE SCALE GENOMIC DNA]</scope>
    <source>
        <strain evidence="5 6">BL24</strain>
    </source>
</reference>
<dbReference type="AlphaFoldDB" id="A0A5S5BSG7"/>
<evidence type="ECO:0000256" key="2">
    <source>
        <dbReference type="ARBA" id="ARBA00022676"/>
    </source>
</evidence>
<dbReference type="PANTHER" id="PTHR22916:SF51">
    <property type="entry name" value="GLYCOSYLTRANSFERASE EPSH-RELATED"/>
    <property type="match status" value="1"/>
</dbReference>
<keyword evidence="2" id="KW-0328">Glycosyltransferase</keyword>
<keyword evidence="6" id="KW-1185">Reference proteome</keyword>
<proteinExistence type="inferred from homology"/>
<organism evidence="5 6">
    <name type="scientific">Paenibacillus methanolicus</name>
    <dbReference type="NCBI Taxonomy" id="582686"/>
    <lineage>
        <taxon>Bacteria</taxon>
        <taxon>Bacillati</taxon>
        <taxon>Bacillota</taxon>
        <taxon>Bacilli</taxon>
        <taxon>Bacillales</taxon>
        <taxon>Paenibacillaceae</taxon>
        <taxon>Paenibacillus</taxon>
    </lineage>
</organism>
<dbReference type="SUPFAM" id="SSF53448">
    <property type="entry name" value="Nucleotide-diphospho-sugar transferases"/>
    <property type="match status" value="1"/>
</dbReference>
<evidence type="ECO:0000256" key="3">
    <source>
        <dbReference type="ARBA" id="ARBA00022679"/>
    </source>
</evidence>
<dbReference type="Proteomes" id="UP000323257">
    <property type="component" value="Unassembled WGS sequence"/>
</dbReference>
<dbReference type="Pfam" id="PF00535">
    <property type="entry name" value="Glycos_transf_2"/>
    <property type="match status" value="1"/>
</dbReference>
<dbReference type="Gene3D" id="3.90.550.10">
    <property type="entry name" value="Spore Coat Polysaccharide Biosynthesis Protein SpsA, Chain A"/>
    <property type="match status" value="1"/>
</dbReference>
<protein>
    <submittedName>
        <fullName evidence="5">Glycosyltransferase involved in cell wall biosynthesis</fullName>
    </submittedName>
</protein>
<evidence type="ECO:0000259" key="4">
    <source>
        <dbReference type="Pfam" id="PF00535"/>
    </source>
</evidence>
<comment type="similarity">
    <text evidence="1">Belongs to the glycosyltransferase 2 family.</text>
</comment>
<dbReference type="CDD" id="cd00761">
    <property type="entry name" value="Glyco_tranf_GTA_type"/>
    <property type="match status" value="1"/>
</dbReference>